<sequence length="107" mass="11673">MVAKGRVIIRRVEASGHERNDLADVSTTNLVLGPPKPTKQAGKWRIYICEVAAPIVRETITTISKRDLATRKHGGLRVTAWVEIGNTKSGVDPLKELWGSESNVSLG</sequence>
<dbReference type="Proteomes" id="UP001500238">
    <property type="component" value="Unassembled WGS sequence"/>
</dbReference>
<protein>
    <submittedName>
        <fullName evidence="1">Uncharacterized protein</fullName>
    </submittedName>
</protein>
<keyword evidence="2" id="KW-1185">Reference proteome</keyword>
<proteinExistence type="predicted"/>
<gene>
    <name evidence="1" type="ORF">GCM10009102_32980</name>
</gene>
<dbReference type="EMBL" id="BAAAES010000021">
    <property type="protein sequence ID" value="GAA0677874.1"/>
    <property type="molecule type" value="Genomic_DNA"/>
</dbReference>
<evidence type="ECO:0000313" key="1">
    <source>
        <dbReference type="EMBL" id="GAA0677874.1"/>
    </source>
</evidence>
<comment type="caution">
    <text evidence="1">The sequence shown here is derived from an EMBL/GenBank/DDBJ whole genome shotgun (WGS) entry which is preliminary data.</text>
</comment>
<accession>A0ABN1I074</accession>
<evidence type="ECO:0000313" key="2">
    <source>
        <dbReference type="Proteomes" id="UP001500238"/>
    </source>
</evidence>
<organism evidence="1 2">
    <name type="scientific">Sphingomonas insulae</name>
    <dbReference type="NCBI Taxonomy" id="424800"/>
    <lineage>
        <taxon>Bacteria</taxon>
        <taxon>Pseudomonadati</taxon>
        <taxon>Pseudomonadota</taxon>
        <taxon>Alphaproteobacteria</taxon>
        <taxon>Sphingomonadales</taxon>
        <taxon>Sphingomonadaceae</taxon>
        <taxon>Sphingomonas</taxon>
    </lineage>
</organism>
<name>A0ABN1I074_9SPHN</name>
<reference evidence="1 2" key="1">
    <citation type="journal article" date="2019" name="Int. J. Syst. Evol. Microbiol.">
        <title>The Global Catalogue of Microorganisms (GCM) 10K type strain sequencing project: providing services to taxonomists for standard genome sequencing and annotation.</title>
        <authorList>
            <consortium name="The Broad Institute Genomics Platform"/>
            <consortium name="The Broad Institute Genome Sequencing Center for Infectious Disease"/>
            <person name="Wu L."/>
            <person name="Ma J."/>
        </authorList>
    </citation>
    <scope>NUCLEOTIDE SEQUENCE [LARGE SCALE GENOMIC DNA]</scope>
    <source>
        <strain evidence="1 2">JCM 14603</strain>
    </source>
</reference>